<dbReference type="GO" id="GO:0005840">
    <property type="term" value="C:ribosome"/>
    <property type="evidence" value="ECO:0007669"/>
    <property type="project" value="UniProtKB-KW"/>
</dbReference>
<dbReference type="PANTHER" id="PTHR43420">
    <property type="entry name" value="ACETYLTRANSFERASE"/>
    <property type="match status" value="1"/>
</dbReference>
<keyword evidence="4" id="KW-0687">Ribonucleoprotein</keyword>
<keyword evidence="5" id="KW-1185">Reference proteome</keyword>
<proteinExistence type="predicted"/>
<dbReference type="InterPro" id="IPR050680">
    <property type="entry name" value="YpeA/RimI_acetyltransf"/>
</dbReference>
<dbReference type="OrthoDB" id="9788924at2"/>
<keyword evidence="2" id="KW-0012">Acyltransferase</keyword>
<evidence type="ECO:0000313" key="4">
    <source>
        <dbReference type="EMBL" id="PSL21842.1"/>
    </source>
</evidence>
<dbReference type="Gene3D" id="3.40.630.30">
    <property type="match status" value="1"/>
</dbReference>
<dbReference type="SUPFAM" id="SSF55729">
    <property type="entry name" value="Acyl-CoA N-acyltransferases (Nat)"/>
    <property type="match status" value="1"/>
</dbReference>
<comment type="caution">
    <text evidence="4">The sequence shown here is derived from an EMBL/GenBank/DDBJ whole genome shotgun (WGS) entry which is preliminary data.</text>
</comment>
<dbReference type="InterPro" id="IPR016181">
    <property type="entry name" value="Acyl_CoA_acyltransferase"/>
</dbReference>
<accession>A0A2P8FJF0</accession>
<feature type="domain" description="N-acetyltransferase" evidence="3">
    <location>
        <begin position="6"/>
        <end position="193"/>
    </location>
</feature>
<organism evidence="4 5">
    <name type="scientific">Shimia abyssi</name>
    <dbReference type="NCBI Taxonomy" id="1662395"/>
    <lineage>
        <taxon>Bacteria</taxon>
        <taxon>Pseudomonadati</taxon>
        <taxon>Pseudomonadota</taxon>
        <taxon>Alphaproteobacteria</taxon>
        <taxon>Rhodobacterales</taxon>
        <taxon>Roseobacteraceae</taxon>
    </lineage>
</organism>
<sequence>MIQIPPPFRAAKTEDIDCILPLAISTVPGFVETLWSRLSGPEERPEAFGRRVQKAFIDAGNTVVADIEGQVAAMLVSFPIADKPNPCVQEPDAMLVPVTRLYARVPGIWYIHGIATAPAFQGRGLSSKLMTYAEAKARSANVEEICLLVVDTNLNAIQFYKNRGFDITASEDFVGCGANTAATQWLLMSKSLT</sequence>
<dbReference type="RefSeq" id="WP_106606560.1">
    <property type="nucleotide sequence ID" value="NZ_PYGJ01000001.1"/>
</dbReference>
<dbReference type="Proteomes" id="UP000240418">
    <property type="component" value="Unassembled WGS sequence"/>
</dbReference>
<dbReference type="EMBL" id="PYGJ01000001">
    <property type="protein sequence ID" value="PSL21842.1"/>
    <property type="molecule type" value="Genomic_DNA"/>
</dbReference>
<name>A0A2P8FJF0_9RHOB</name>
<dbReference type="AlphaFoldDB" id="A0A2P8FJF0"/>
<keyword evidence="1" id="KW-0808">Transferase</keyword>
<dbReference type="PROSITE" id="PS51186">
    <property type="entry name" value="GNAT"/>
    <property type="match status" value="1"/>
</dbReference>
<reference evidence="4 5" key="1">
    <citation type="submission" date="2018-03" db="EMBL/GenBank/DDBJ databases">
        <title>Genomic Encyclopedia of Archaeal and Bacterial Type Strains, Phase II (KMG-II): from individual species to whole genera.</title>
        <authorList>
            <person name="Goeker M."/>
        </authorList>
    </citation>
    <scope>NUCLEOTIDE SEQUENCE [LARGE SCALE GENOMIC DNA]</scope>
    <source>
        <strain evidence="4 5">DSM 100673</strain>
    </source>
</reference>
<dbReference type="InterPro" id="IPR000182">
    <property type="entry name" value="GNAT_dom"/>
</dbReference>
<dbReference type="Pfam" id="PF00583">
    <property type="entry name" value="Acetyltransf_1"/>
    <property type="match status" value="1"/>
</dbReference>
<gene>
    <name evidence="4" type="ORF">CLV88_101266</name>
</gene>
<evidence type="ECO:0000313" key="5">
    <source>
        <dbReference type="Proteomes" id="UP000240418"/>
    </source>
</evidence>
<evidence type="ECO:0000256" key="1">
    <source>
        <dbReference type="ARBA" id="ARBA00022679"/>
    </source>
</evidence>
<keyword evidence="4" id="KW-0689">Ribosomal protein</keyword>
<dbReference type="GO" id="GO:0016747">
    <property type="term" value="F:acyltransferase activity, transferring groups other than amino-acyl groups"/>
    <property type="evidence" value="ECO:0007669"/>
    <property type="project" value="InterPro"/>
</dbReference>
<evidence type="ECO:0000259" key="3">
    <source>
        <dbReference type="PROSITE" id="PS51186"/>
    </source>
</evidence>
<evidence type="ECO:0000256" key="2">
    <source>
        <dbReference type="ARBA" id="ARBA00023315"/>
    </source>
</evidence>
<dbReference type="CDD" id="cd04301">
    <property type="entry name" value="NAT_SF"/>
    <property type="match status" value="1"/>
</dbReference>
<protein>
    <submittedName>
        <fullName evidence="4">Ribosomal protein S18 acetylase RimI-like enzyme</fullName>
    </submittedName>
</protein>